<dbReference type="KEGG" id="fcy:FRACYDRAFT_222757"/>
<dbReference type="Proteomes" id="UP000095751">
    <property type="component" value="Unassembled WGS sequence"/>
</dbReference>
<name>A0A1E7EJA9_9STRA</name>
<evidence type="ECO:0000256" key="1">
    <source>
        <dbReference type="SAM" id="MobiDB-lite"/>
    </source>
</evidence>
<evidence type="ECO:0000313" key="3">
    <source>
        <dbReference type="Proteomes" id="UP000095751"/>
    </source>
</evidence>
<organism evidence="2 3">
    <name type="scientific">Fragilariopsis cylindrus CCMP1102</name>
    <dbReference type="NCBI Taxonomy" id="635003"/>
    <lineage>
        <taxon>Eukaryota</taxon>
        <taxon>Sar</taxon>
        <taxon>Stramenopiles</taxon>
        <taxon>Ochrophyta</taxon>
        <taxon>Bacillariophyta</taxon>
        <taxon>Bacillariophyceae</taxon>
        <taxon>Bacillariophycidae</taxon>
        <taxon>Bacillariales</taxon>
        <taxon>Bacillariaceae</taxon>
        <taxon>Fragilariopsis</taxon>
    </lineage>
</organism>
<protein>
    <submittedName>
        <fullName evidence="2">Uncharacterized protein</fullName>
    </submittedName>
</protein>
<feature type="compositionally biased region" description="Polar residues" evidence="1">
    <location>
        <begin position="35"/>
        <end position="46"/>
    </location>
</feature>
<evidence type="ECO:0000313" key="2">
    <source>
        <dbReference type="EMBL" id="OEU05974.1"/>
    </source>
</evidence>
<proteinExistence type="predicted"/>
<feature type="non-terminal residue" evidence="2">
    <location>
        <position position="173"/>
    </location>
</feature>
<reference evidence="2 3" key="1">
    <citation type="submission" date="2016-09" db="EMBL/GenBank/DDBJ databases">
        <title>Extensive genetic diversity and differential bi-allelic expression allows diatom success in the polar Southern Ocean.</title>
        <authorList>
            <consortium name="DOE Joint Genome Institute"/>
            <person name="Mock T."/>
            <person name="Otillar R.P."/>
            <person name="Strauss J."/>
            <person name="Dupont C."/>
            <person name="Frickenhaus S."/>
            <person name="Maumus F."/>
            <person name="Mcmullan M."/>
            <person name="Sanges R."/>
            <person name="Schmutz J."/>
            <person name="Toseland A."/>
            <person name="Valas R."/>
            <person name="Veluchamy A."/>
            <person name="Ward B.J."/>
            <person name="Allen A."/>
            <person name="Barry K."/>
            <person name="Falciatore A."/>
            <person name="Ferrante M."/>
            <person name="Fortunato A.E."/>
            <person name="Gloeckner G."/>
            <person name="Gruber A."/>
            <person name="Hipkin R."/>
            <person name="Janech M."/>
            <person name="Kroth P."/>
            <person name="Leese F."/>
            <person name="Lindquist E."/>
            <person name="Lyon B.R."/>
            <person name="Martin J."/>
            <person name="Mayer C."/>
            <person name="Parker M."/>
            <person name="Quesneville H."/>
            <person name="Raymond J."/>
            <person name="Uhlig C."/>
            <person name="Valentin K.U."/>
            <person name="Worden A.Z."/>
            <person name="Armbrust E.V."/>
            <person name="Bowler C."/>
            <person name="Green B."/>
            <person name="Moulton V."/>
            <person name="Van Oosterhout C."/>
            <person name="Grigoriev I."/>
        </authorList>
    </citation>
    <scope>NUCLEOTIDE SEQUENCE [LARGE SCALE GENOMIC DNA]</scope>
    <source>
        <strain evidence="2 3">CCMP1102</strain>
    </source>
</reference>
<dbReference type="InParanoid" id="A0A1E7EJA9"/>
<feature type="compositionally biased region" description="Polar residues" evidence="1">
    <location>
        <begin position="14"/>
        <end position="23"/>
    </location>
</feature>
<feature type="compositionally biased region" description="Basic and acidic residues" evidence="1">
    <location>
        <begin position="25"/>
        <end position="34"/>
    </location>
</feature>
<dbReference type="AlphaFoldDB" id="A0A1E7EJA9"/>
<dbReference type="EMBL" id="KV784439">
    <property type="protein sequence ID" value="OEU05974.1"/>
    <property type="molecule type" value="Genomic_DNA"/>
</dbReference>
<keyword evidence="3" id="KW-1185">Reference proteome</keyword>
<gene>
    <name evidence="2" type="ORF">FRACYDRAFT_222757</name>
</gene>
<sequence>MTLFAPQDRAWGDSENSSSNNIGGQRHEQKKNDCFDTSFSSSSIVEPSQRRNDDECCYNDDNSSGGGDGDGGCDDVIGKAHTATHTTQGEFTATIIPSEIQCKVLSSSSGGGGSNSAAAAAASSVNSVCGFGSENGFSNLSSLYTDGQHQQEQEQLSLQQQRIVNKNICTKLL</sequence>
<feature type="region of interest" description="Disordered" evidence="1">
    <location>
        <begin position="1"/>
        <end position="70"/>
    </location>
</feature>
<accession>A0A1E7EJA9</accession>